<dbReference type="InterPro" id="IPR001789">
    <property type="entry name" value="Sig_transdc_resp-reg_receiver"/>
</dbReference>
<dbReference type="GO" id="GO:0000976">
    <property type="term" value="F:transcription cis-regulatory region binding"/>
    <property type="evidence" value="ECO:0007669"/>
    <property type="project" value="TreeGrafter"/>
</dbReference>
<dbReference type="SUPFAM" id="SSF46894">
    <property type="entry name" value="C-terminal effector domain of the bipartite response regulators"/>
    <property type="match status" value="1"/>
</dbReference>
<dbReference type="CDD" id="cd00383">
    <property type="entry name" value="trans_reg_C"/>
    <property type="match status" value="1"/>
</dbReference>
<protein>
    <submittedName>
        <fullName evidence="8">DNA-binding response regulator</fullName>
    </submittedName>
</protein>
<dbReference type="GO" id="GO:0006355">
    <property type="term" value="P:regulation of DNA-templated transcription"/>
    <property type="evidence" value="ECO:0007669"/>
    <property type="project" value="InterPro"/>
</dbReference>
<feature type="domain" description="OmpR/PhoB-type" evidence="7">
    <location>
        <begin position="125"/>
        <end position="219"/>
    </location>
</feature>
<dbReference type="SMART" id="SM00448">
    <property type="entry name" value="REC"/>
    <property type="match status" value="1"/>
</dbReference>
<evidence type="ECO:0000313" key="8">
    <source>
        <dbReference type="EMBL" id="AHJ14332.1"/>
    </source>
</evidence>
<dbReference type="KEGG" id="smul:SMUL_3106"/>
<dbReference type="AlphaFoldDB" id="A0AA86AR52"/>
<keyword evidence="2" id="KW-0902">Two-component regulatory system</keyword>
<dbReference type="GO" id="GO:0000156">
    <property type="term" value="F:phosphorelay response regulator activity"/>
    <property type="evidence" value="ECO:0007669"/>
    <property type="project" value="TreeGrafter"/>
</dbReference>
<comment type="caution">
    <text evidence="4">Lacks conserved residue(s) required for the propagation of feature annotation.</text>
</comment>
<sequence>MRILLLLNDTVLTSKILHHFSPFACVFELFKDASTVFDAIYKKSYDVVILSIEAPDFEALELTKQIRENKIRVPIILISKFLDFEYLKVGYESGCSDYLKEPFELEELRYRILQSARHCHFDTDENIIYLKNKFVYDLNKYRLSKNNLVISLTSKENQIIQYLVKNICRSCAVEEIAEILSDEKFVNSTTVRMHIKRIRDKCGSNLIESKKGLGYHICRDKPE</sequence>
<dbReference type="Pfam" id="PF00072">
    <property type="entry name" value="Response_reg"/>
    <property type="match status" value="1"/>
</dbReference>
<dbReference type="GO" id="GO:0005829">
    <property type="term" value="C:cytosol"/>
    <property type="evidence" value="ECO:0007669"/>
    <property type="project" value="TreeGrafter"/>
</dbReference>
<dbReference type="InterPro" id="IPR001867">
    <property type="entry name" value="OmpR/PhoB-type_DNA-bd"/>
</dbReference>
<dbReference type="PANTHER" id="PTHR48111:SF40">
    <property type="entry name" value="PHOSPHATE REGULON TRANSCRIPTIONAL REGULATORY PROTEIN PHOB"/>
    <property type="match status" value="1"/>
</dbReference>
<proteinExistence type="predicted"/>
<dbReference type="Gene3D" id="1.10.10.10">
    <property type="entry name" value="Winged helix-like DNA-binding domain superfamily/Winged helix DNA-binding domain"/>
    <property type="match status" value="1"/>
</dbReference>
<name>A0AA86AR52_SULMK</name>
<organism evidence="8 9">
    <name type="scientific">Sulfurospirillum multivorans (strain DM 12446 / JCM 15788 / NBRC 109480)</name>
    <dbReference type="NCBI Taxonomy" id="1150621"/>
    <lineage>
        <taxon>Bacteria</taxon>
        <taxon>Pseudomonadati</taxon>
        <taxon>Campylobacterota</taxon>
        <taxon>Epsilonproteobacteria</taxon>
        <taxon>Campylobacterales</taxon>
        <taxon>Sulfurospirillaceae</taxon>
        <taxon>Sulfurospirillum</taxon>
    </lineage>
</organism>
<evidence type="ECO:0000256" key="1">
    <source>
        <dbReference type="ARBA" id="ARBA00022553"/>
    </source>
</evidence>
<evidence type="ECO:0000259" key="6">
    <source>
        <dbReference type="PROSITE" id="PS50110"/>
    </source>
</evidence>
<dbReference type="SMART" id="SM00862">
    <property type="entry name" value="Trans_reg_C"/>
    <property type="match status" value="1"/>
</dbReference>
<accession>A0AA86AR52</accession>
<dbReference type="InterPro" id="IPR039420">
    <property type="entry name" value="WalR-like"/>
</dbReference>
<keyword evidence="1" id="KW-0597">Phosphoprotein</keyword>
<evidence type="ECO:0000256" key="3">
    <source>
        <dbReference type="ARBA" id="ARBA00023125"/>
    </source>
</evidence>
<dbReference type="Gene3D" id="3.40.50.2300">
    <property type="match status" value="1"/>
</dbReference>
<dbReference type="InterPro" id="IPR036388">
    <property type="entry name" value="WH-like_DNA-bd_sf"/>
</dbReference>
<evidence type="ECO:0000256" key="5">
    <source>
        <dbReference type="PROSITE-ProRule" id="PRU01091"/>
    </source>
</evidence>
<gene>
    <name evidence="8" type="ORF">SMUL_3106</name>
</gene>
<dbReference type="PANTHER" id="PTHR48111">
    <property type="entry name" value="REGULATOR OF RPOS"/>
    <property type="match status" value="1"/>
</dbReference>
<dbReference type="RefSeq" id="WP_025346159.1">
    <property type="nucleotide sequence ID" value="NZ_CP007201.1"/>
</dbReference>
<dbReference type="PROSITE" id="PS51755">
    <property type="entry name" value="OMPR_PHOB"/>
    <property type="match status" value="1"/>
</dbReference>
<evidence type="ECO:0000256" key="4">
    <source>
        <dbReference type="PROSITE-ProRule" id="PRU00169"/>
    </source>
</evidence>
<dbReference type="Proteomes" id="UP000019322">
    <property type="component" value="Chromosome"/>
</dbReference>
<dbReference type="PROSITE" id="PS50110">
    <property type="entry name" value="RESPONSE_REGULATORY"/>
    <property type="match status" value="1"/>
</dbReference>
<dbReference type="GO" id="GO:0032993">
    <property type="term" value="C:protein-DNA complex"/>
    <property type="evidence" value="ECO:0007669"/>
    <property type="project" value="TreeGrafter"/>
</dbReference>
<dbReference type="EMBL" id="CP007201">
    <property type="protein sequence ID" value="AHJ14332.1"/>
    <property type="molecule type" value="Genomic_DNA"/>
</dbReference>
<dbReference type="InterPro" id="IPR011006">
    <property type="entry name" value="CheY-like_superfamily"/>
</dbReference>
<evidence type="ECO:0000313" key="9">
    <source>
        <dbReference type="Proteomes" id="UP000019322"/>
    </source>
</evidence>
<keyword evidence="3 5" id="KW-0238">DNA-binding</keyword>
<reference evidence="8 9" key="1">
    <citation type="journal article" date="2014" name="Environ. Microbiol.">
        <title>Insights into organohalide respiration and the versatile catabolism of Sulfurospirillum multivorans gained from comparative genomics and physiological studies.</title>
        <authorList>
            <person name="Goris T."/>
            <person name="Schubert T."/>
            <person name="Gadkari J."/>
            <person name="Wubet T."/>
            <person name="Tarkka M."/>
            <person name="Buscot F."/>
            <person name="Adrian L."/>
            <person name="Diekert G."/>
        </authorList>
    </citation>
    <scope>NUCLEOTIDE SEQUENCE [LARGE SCALE GENOMIC DNA]</scope>
    <source>
        <strain evidence="9">DM 12446 / JCM 15788 / NBRC 109480</strain>
    </source>
</reference>
<dbReference type="InterPro" id="IPR016032">
    <property type="entry name" value="Sig_transdc_resp-reg_C-effctor"/>
</dbReference>
<dbReference type="SUPFAM" id="SSF52172">
    <property type="entry name" value="CheY-like"/>
    <property type="match status" value="1"/>
</dbReference>
<evidence type="ECO:0000259" key="7">
    <source>
        <dbReference type="PROSITE" id="PS51755"/>
    </source>
</evidence>
<feature type="DNA-binding region" description="OmpR/PhoB-type" evidence="5">
    <location>
        <begin position="125"/>
        <end position="219"/>
    </location>
</feature>
<feature type="domain" description="Response regulatory" evidence="6">
    <location>
        <begin position="2"/>
        <end position="116"/>
    </location>
</feature>
<dbReference type="Pfam" id="PF00486">
    <property type="entry name" value="Trans_reg_C"/>
    <property type="match status" value="1"/>
</dbReference>
<evidence type="ECO:0000256" key="2">
    <source>
        <dbReference type="ARBA" id="ARBA00023012"/>
    </source>
</evidence>